<dbReference type="AlphaFoldDB" id="A0A6G1JEX4"/>
<evidence type="ECO:0000313" key="2">
    <source>
        <dbReference type="Proteomes" id="UP000799291"/>
    </source>
</evidence>
<organism evidence="1 2">
    <name type="scientific">Lentithecium fluviatile CBS 122367</name>
    <dbReference type="NCBI Taxonomy" id="1168545"/>
    <lineage>
        <taxon>Eukaryota</taxon>
        <taxon>Fungi</taxon>
        <taxon>Dikarya</taxon>
        <taxon>Ascomycota</taxon>
        <taxon>Pezizomycotina</taxon>
        <taxon>Dothideomycetes</taxon>
        <taxon>Pleosporomycetidae</taxon>
        <taxon>Pleosporales</taxon>
        <taxon>Massarineae</taxon>
        <taxon>Lentitheciaceae</taxon>
        <taxon>Lentithecium</taxon>
    </lineage>
</organism>
<gene>
    <name evidence="1" type="ORF">K458DRAFT_384870</name>
</gene>
<proteinExistence type="predicted"/>
<dbReference type="Proteomes" id="UP000799291">
    <property type="component" value="Unassembled WGS sequence"/>
</dbReference>
<keyword evidence="2" id="KW-1185">Reference proteome</keyword>
<reference evidence="1" key="1">
    <citation type="journal article" date="2020" name="Stud. Mycol.">
        <title>101 Dothideomycetes genomes: a test case for predicting lifestyles and emergence of pathogens.</title>
        <authorList>
            <person name="Haridas S."/>
            <person name="Albert R."/>
            <person name="Binder M."/>
            <person name="Bloem J."/>
            <person name="Labutti K."/>
            <person name="Salamov A."/>
            <person name="Andreopoulos B."/>
            <person name="Baker S."/>
            <person name="Barry K."/>
            <person name="Bills G."/>
            <person name="Bluhm B."/>
            <person name="Cannon C."/>
            <person name="Castanera R."/>
            <person name="Culley D."/>
            <person name="Daum C."/>
            <person name="Ezra D."/>
            <person name="Gonzalez J."/>
            <person name="Henrissat B."/>
            <person name="Kuo A."/>
            <person name="Liang C."/>
            <person name="Lipzen A."/>
            <person name="Lutzoni F."/>
            <person name="Magnuson J."/>
            <person name="Mondo S."/>
            <person name="Nolan M."/>
            <person name="Ohm R."/>
            <person name="Pangilinan J."/>
            <person name="Park H.-J."/>
            <person name="Ramirez L."/>
            <person name="Alfaro M."/>
            <person name="Sun H."/>
            <person name="Tritt A."/>
            <person name="Yoshinaga Y."/>
            <person name="Zwiers L.-H."/>
            <person name="Turgeon B."/>
            <person name="Goodwin S."/>
            <person name="Spatafora J."/>
            <person name="Crous P."/>
            <person name="Grigoriev I."/>
        </authorList>
    </citation>
    <scope>NUCLEOTIDE SEQUENCE</scope>
    <source>
        <strain evidence="1">CBS 122367</strain>
    </source>
</reference>
<protein>
    <submittedName>
        <fullName evidence="1">Uncharacterized protein</fullName>
    </submittedName>
</protein>
<name>A0A6G1JEX4_9PLEO</name>
<sequence>MSTVRITISRKFPTLFAVNQVARYESAKLDGGEWSAPIVRYEGSDDGKAFAVYFNFNIDNLFITERFMNTAKVSKYSWTGTSTRSPLWRTPVWTLHTVVPAIMWLIMVYTNFGHNVAITTAVRV</sequence>
<accession>A0A6G1JEX4</accession>
<evidence type="ECO:0000313" key="1">
    <source>
        <dbReference type="EMBL" id="KAF2688693.1"/>
    </source>
</evidence>
<dbReference type="OrthoDB" id="3473305at2759"/>
<dbReference type="EMBL" id="MU005573">
    <property type="protein sequence ID" value="KAF2688693.1"/>
    <property type="molecule type" value="Genomic_DNA"/>
</dbReference>